<organism evidence="1">
    <name type="scientific">Candidatus Kentrum sp. LPFa</name>
    <dbReference type="NCBI Taxonomy" id="2126335"/>
    <lineage>
        <taxon>Bacteria</taxon>
        <taxon>Pseudomonadati</taxon>
        <taxon>Pseudomonadota</taxon>
        <taxon>Gammaproteobacteria</taxon>
        <taxon>Candidatus Kentrum</taxon>
    </lineage>
</organism>
<evidence type="ECO:0000313" key="1">
    <source>
        <dbReference type="EMBL" id="VFK18186.1"/>
    </source>
</evidence>
<dbReference type="InterPro" id="IPR010982">
    <property type="entry name" value="Lambda_DNA-bd_dom_sf"/>
</dbReference>
<dbReference type="InterPro" id="IPR031856">
    <property type="entry name" value="YdaS_toxin-like"/>
</dbReference>
<dbReference type="AlphaFoldDB" id="A0A450WMC1"/>
<protein>
    <submittedName>
        <fullName evidence="1">DNA-binding transcriptional regulator Cro</fullName>
    </submittedName>
</protein>
<accession>A0A450WMC1</accession>
<gene>
    <name evidence="1" type="ORF">BECKLPF1236A_GA0070988_101922</name>
</gene>
<dbReference type="Pfam" id="PF15943">
    <property type="entry name" value="YdaS_toxin"/>
    <property type="match status" value="1"/>
</dbReference>
<dbReference type="GO" id="GO:0003677">
    <property type="term" value="F:DNA binding"/>
    <property type="evidence" value="ECO:0007669"/>
    <property type="project" value="UniProtKB-KW"/>
</dbReference>
<dbReference type="Gene3D" id="1.10.260.40">
    <property type="entry name" value="lambda repressor-like DNA-binding domains"/>
    <property type="match status" value="1"/>
</dbReference>
<dbReference type="SUPFAM" id="SSF47413">
    <property type="entry name" value="lambda repressor-like DNA-binding domains"/>
    <property type="match status" value="1"/>
</dbReference>
<keyword evidence="1" id="KW-0238">DNA-binding</keyword>
<reference evidence="1" key="1">
    <citation type="submission" date="2019-02" db="EMBL/GenBank/DDBJ databases">
        <authorList>
            <person name="Gruber-Vodicka R. H."/>
            <person name="Seah K. B. B."/>
        </authorList>
    </citation>
    <scope>NUCLEOTIDE SEQUENCE</scope>
    <source>
        <strain evidence="1">BECK_S312</strain>
    </source>
</reference>
<dbReference type="EMBL" id="CAADFM010000192">
    <property type="protein sequence ID" value="VFK18186.1"/>
    <property type="molecule type" value="Genomic_DNA"/>
</dbReference>
<sequence length="133" mass="14538">MLSRAGIPGCLSSHFSIIFKLENTVDDGVKKAFQEKPDTNIDLVGRIINEAGGGPALAKAVGLKSASIYKWRRSRGIPCKYAIAIEKATNGAVSRFEICTELVEILTAPPAVPQGRERPKRARDWRYEARLAA</sequence>
<name>A0A450WMC1_9GAMM</name>
<proteinExistence type="predicted"/>